<feature type="compositionally biased region" description="Polar residues" evidence="3">
    <location>
        <begin position="288"/>
        <end position="299"/>
    </location>
</feature>
<dbReference type="InterPro" id="IPR011992">
    <property type="entry name" value="EF-hand-dom_pair"/>
</dbReference>
<dbReference type="EMBL" id="PJQD01000001">
    <property type="protein sequence ID" value="POY76775.1"/>
    <property type="molecule type" value="Genomic_DNA"/>
</dbReference>
<sequence length="401" mass="45419">MPRLSRYRSSVSVALVAVASLARLVAAHGDHAEVEQNPDATYTELHMAQEHHMDSFDIQAFFHLHDLNRDGILDRNEIESIYGVHHEKKRKGAKNLEVHTQQANEIVDAVLARLDQNGDGLLTMREFVDGGVGGLPNFKGVEHLGHHYDAEGEYFLHHEEQFHNTPETQTEDSYIHPEDIEHFMSHEAIEHEEEAREREFTGEDPDIAPSDLGSVTPEQLQQHIFNELNGIPDEAETRDEKEFVHDAVKDEDAHNPHAEMVKPVPVKEMPRAVYNPQGGDAAAAAGDKSQQQTRFQRQSGPDDGSPERAPSPQERIRRERAQFARQQAAKFSQDAREARKRGEWGTGNADFGRPKDAADRLRRNIPYKYKVSQCEARSKIRLCETVHSQLSSQVRTSWFGA</sequence>
<dbReference type="InterPro" id="IPR002048">
    <property type="entry name" value="EF_hand_dom"/>
</dbReference>
<evidence type="ECO:0000259" key="5">
    <source>
        <dbReference type="PROSITE" id="PS50222"/>
    </source>
</evidence>
<feature type="compositionally biased region" description="Basic and acidic residues" evidence="3">
    <location>
        <begin position="251"/>
        <end position="260"/>
    </location>
</feature>
<feature type="compositionally biased region" description="Basic and acidic residues" evidence="3">
    <location>
        <begin position="333"/>
        <end position="343"/>
    </location>
</feature>
<evidence type="ECO:0000256" key="4">
    <source>
        <dbReference type="SAM" id="SignalP"/>
    </source>
</evidence>
<evidence type="ECO:0000256" key="2">
    <source>
        <dbReference type="ARBA" id="ARBA00022837"/>
    </source>
</evidence>
<dbReference type="InterPro" id="IPR018247">
    <property type="entry name" value="EF_Hand_1_Ca_BS"/>
</dbReference>
<dbReference type="STRING" id="741276.A0A2S5BJ27"/>
<feature type="chain" id="PRO_5015429942" description="EF-hand domain-containing protein" evidence="4">
    <location>
        <begin position="28"/>
        <end position="401"/>
    </location>
</feature>
<keyword evidence="1 4" id="KW-0732">Signal</keyword>
<feature type="compositionally biased region" description="Low complexity" evidence="3">
    <location>
        <begin position="278"/>
        <end position="287"/>
    </location>
</feature>
<dbReference type="InterPro" id="IPR040250">
    <property type="entry name" value="Nucleobindin"/>
</dbReference>
<evidence type="ECO:0000313" key="6">
    <source>
        <dbReference type="EMBL" id="POY76775.1"/>
    </source>
</evidence>
<feature type="signal peptide" evidence="4">
    <location>
        <begin position="1"/>
        <end position="27"/>
    </location>
</feature>
<proteinExistence type="predicted"/>
<dbReference type="PANTHER" id="PTHR19237:SF20">
    <property type="entry name" value="NUCLEOBINDIN 1"/>
    <property type="match status" value="1"/>
</dbReference>
<dbReference type="GO" id="GO:0005509">
    <property type="term" value="F:calcium ion binding"/>
    <property type="evidence" value="ECO:0007669"/>
    <property type="project" value="InterPro"/>
</dbReference>
<protein>
    <recommendedName>
        <fullName evidence="5">EF-hand domain-containing protein</fullName>
    </recommendedName>
</protein>
<dbReference type="PROSITE" id="PS00018">
    <property type="entry name" value="EF_HAND_1"/>
    <property type="match status" value="2"/>
</dbReference>
<keyword evidence="7" id="KW-1185">Reference proteome</keyword>
<dbReference type="GO" id="GO:0005793">
    <property type="term" value="C:endoplasmic reticulum-Golgi intermediate compartment"/>
    <property type="evidence" value="ECO:0007669"/>
    <property type="project" value="TreeGrafter"/>
</dbReference>
<evidence type="ECO:0000313" key="7">
    <source>
        <dbReference type="Proteomes" id="UP000237144"/>
    </source>
</evidence>
<dbReference type="Pfam" id="PF13499">
    <property type="entry name" value="EF-hand_7"/>
    <property type="match status" value="1"/>
</dbReference>
<comment type="caution">
    <text evidence="6">The sequence shown here is derived from an EMBL/GenBank/DDBJ whole genome shotgun (WGS) entry which is preliminary data.</text>
</comment>
<accession>A0A2S5BJ27</accession>
<dbReference type="SUPFAM" id="SSF47473">
    <property type="entry name" value="EF-hand"/>
    <property type="match status" value="1"/>
</dbReference>
<dbReference type="PANTHER" id="PTHR19237">
    <property type="entry name" value="NUCLEOBINDIN"/>
    <property type="match status" value="1"/>
</dbReference>
<name>A0A2S5BJ27_9BASI</name>
<dbReference type="PROSITE" id="PS50222">
    <property type="entry name" value="EF_HAND_2"/>
    <property type="match status" value="2"/>
</dbReference>
<feature type="domain" description="EF-hand" evidence="5">
    <location>
        <begin position="102"/>
        <end position="137"/>
    </location>
</feature>
<dbReference type="OrthoDB" id="289247at2759"/>
<feature type="domain" description="EF-hand" evidence="5">
    <location>
        <begin position="53"/>
        <end position="88"/>
    </location>
</feature>
<dbReference type="GO" id="GO:0070062">
    <property type="term" value="C:extracellular exosome"/>
    <property type="evidence" value="ECO:0007669"/>
    <property type="project" value="TreeGrafter"/>
</dbReference>
<feature type="region of interest" description="Disordered" evidence="3">
    <location>
        <begin position="251"/>
        <end position="357"/>
    </location>
</feature>
<keyword evidence="2" id="KW-0106">Calcium</keyword>
<evidence type="ECO:0000256" key="3">
    <source>
        <dbReference type="SAM" id="MobiDB-lite"/>
    </source>
</evidence>
<organism evidence="6 7">
    <name type="scientific">Rhodotorula taiwanensis</name>
    <dbReference type="NCBI Taxonomy" id="741276"/>
    <lineage>
        <taxon>Eukaryota</taxon>
        <taxon>Fungi</taxon>
        <taxon>Dikarya</taxon>
        <taxon>Basidiomycota</taxon>
        <taxon>Pucciniomycotina</taxon>
        <taxon>Microbotryomycetes</taxon>
        <taxon>Sporidiobolales</taxon>
        <taxon>Sporidiobolaceae</taxon>
        <taxon>Rhodotorula</taxon>
    </lineage>
</organism>
<dbReference type="Proteomes" id="UP000237144">
    <property type="component" value="Unassembled WGS sequence"/>
</dbReference>
<dbReference type="Gene3D" id="1.10.238.10">
    <property type="entry name" value="EF-hand"/>
    <property type="match status" value="1"/>
</dbReference>
<evidence type="ECO:0000256" key="1">
    <source>
        <dbReference type="ARBA" id="ARBA00022729"/>
    </source>
</evidence>
<gene>
    <name evidence="6" type="ORF">BMF94_0024</name>
</gene>
<reference evidence="6 7" key="1">
    <citation type="journal article" date="2018" name="Front. Microbiol.">
        <title>Prospects for Fungal Bioremediation of Acidic Radioactive Waste Sites: Characterization and Genome Sequence of Rhodotorula taiwanensis MD1149.</title>
        <authorList>
            <person name="Tkavc R."/>
            <person name="Matrosova V.Y."/>
            <person name="Grichenko O.E."/>
            <person name="Gostincar C."/>
            <person name="Volpe R.P."/>
            <person name="Klimenkova P."/>
            <person name="Gaidamakova E.K."/>
            <person name="Zhou C.E."/>
            <person name="Stewart B.J."/>
            <person name="Lyman M.G."/>
            <person name="Malfatti S.A."/>
            <person name="Rubinfeld B."/>
            <person name="Courtot M."/>
            <person name="Singh J."/>
            <person name="Dalgard C.L."/>
            <person name="Hamilton T."/>
            <person name="Frey K.G."/>
            <person name="Gunde-Cimerman N."/>
            <person name="Dugan L."/>
            <person name="Daly M.J."/>
        </authorList>
    </citation>
    <scope>NUCLEOTIDE SEQUENCE [LARGE SCALE GENOMIC DNA]</scope>
    <source>
        <strain evidence="6 7">MD1149</strain>
    </source>
</reference>
<dbReference type="AlphaFoldDB" id="A0A2S5BJ27"/>